<keyword evidence="1" id="KW-1133">Transmembrane helix</keyword>
<evidence type="ECO:0000256" key="1">
    <source>
        <dbReference type="SAM" id="Phobius"/>
    </source>
</evidence>
<name>D2MNT5_9FIRM</name>
<keyword evidence="1" id="KW-0812">Transmembrane</keyword>
<feature type="domain" description="Helicase ATP-binding" evidence="2">
    <location>
        <begin position="27"/>
        <end position="208"/>
    </location>
</feature>
<gene>
    <name evidence="3" type="ORF">HMPREF9013_0618</name>
</gene>
<comment type="caution">
    <text evidence="3">The sequence shown here is derived from an EMBL/GenBank/DDBJ whole genome shotgun (WGS) entry which is preliminary data.</text>
</comment>
<dbReference type="STRING" id="679192.HMPREF9013_0618"/>
<dbReference type="EMBL" id="ADFR01000007">
    <property type="protein sequence ID" value="EFC05704.1"/>
    <property type="molecule type" value="Genomic_DNA"/>
</dbReference>
<dbReference type="InterPro" id="IPR006935">
    <property type="entry name" value="Helicase/UvrB_N"/>
</dbReference>
<dbReference type="GO" id="GO:0005524">
    <property type="term" value="F:ATP binding"/>
    <property type="evidence" value="ECO:0007669"/>
    <property type="project" value="InterPro"/>
</dbReference>
<dbReference type="InterPro" id="IPR027417">
    <property type="entry name" value="P-loop_NTPase"/>
</dbReference>
<feature type="transmembrane region" description="Helical" evidence="1">
    <location>
        <begin position="716"/>
        <end position="737"/>
    </location>
</feature>
<keyword evidence="4" id="KW-1185">Reference proteome</keyword>
<dbReference type="Proteomes" id="UP000005017">
    <property type="component" value="Unassembled WGS sequence"/>
</dbReference>
<protein>
    <submittedName>
        <fullName evidence="3">Type III restriction enzyme, res subunit</fullName>
    </submittedName>
</protein>
<dbReference type="Gene3D" id="3.40.50.300">
    <property type="entry name" value="P-loop containing nucleotide triphosphate hydrolases"/>
    <property type="match status" value="2"/>
</dbReference>
<dbReference type="InterPro" id="IPR050742">
    <property type="entry name" value="Helicase_Restrict-Modif_Enz"/>
</dbReference>
<dbReference type="PROSITE" id="PS51192">
    <property type="entry name" value="HELICASE_ATP_BIND_1"/>
    <property type="match status" value="1"/>
</dbReference>
<dbReference type="SMART" id="SM00382">
    <property type="entry name" value="AAA"/>
    <property type="match status" value="1"/>
</dbReference>
<dbReference type="GO" id="GO:0005829">
    <property type="term" value="C:cytosol"/>
    <property type="evidence" value="ECO:0007669"/>
    <property type="project" value="TreeGrafter"/>
</dbReference>
<dbReference type="InterPro" id="IPR003593">
    <property type="entry name" value="AAA+_ATPase"/>
</dbReference>
<dbReference type="SMART" id="SM00487">
    <property type="entry name" value="DEXDc"/>
    <property type="match status" value="1"/>
</dbReference>
<accession>D2MNT5</accession>
<evidence type="ECO:0000313" key="3">
    <source>
        <dbReference type="EMBL" id="EFC05704.1"/>
    </source>
</evidence>
<proteinExistence type="predicted"/>
<dbReference type="AlphaFoldDB" id="D2MNT5"/>
<dbReference type="GO" id="GO:0003677">
    <property type="term" value="F:DNA binding"/>
    <property type="evidence" value="ECO:0007669"/>
    <property type="project" value="InterPro"/>
</dbReference>
<dbReference type="PANTHER" id="PTHR47396">
    <property type="entry name" value="TYPE I RESTRICTION ENZYME ECOKI R PROTEIN"/>
    <property type="match status" value="1"/>
</dbReference>
<organism evidence="3 4">
    <name type="scientific">Bulleidia extructa W1219</name>
    <dbReference type="NCBI Taxonomy" id="679192"/>
    <lineage>
        <taxon>Bacteria</taxon>
        <taxon>Bacillati</taxon>
        <taxon>Bacillota</taxon>
        <taxon>Erysipelotrichia</taxon>
        <taxon>Erysipelotrichales</taxon>
        <taxon>Erysipelotrichaceae</taxon>
        <taxon>Bulleidia</taxon>
    </lineage>
</organism>
<evidence type="ECO:0000259" key="2">
    <source>
        <dbReference type="PROSITE" id="PS51192"/>
    </source>
</evidence>
<reference evidence="4" key="1">
    <citation type="submission" date="2009-12" db="EMBL/GenBank/DDBJ databases">
        <title>Sequence of Clostridiales genomosp. BVAB3 str. UPII9-5.</title>
        <authorList>
            <person name="Madupu R."/>
            <person name="Durkin A.S."/>
            <person name="Torralba M."/>
            <person name="Methe B."/>
            <person name="Sutton G.G."/>
            <person name="Strausberg R.L."/>
            <person name="Nelson K.E."/>
        </authorList>
    </citation>
    <scope>NUCLEOTIDE SEQUENCE [LARGE SCALE GENOMIC DNA]</scope>
    <source>
        <strain evidence="4">W1219</strain>
    </source>
</reference>
<feature type="transmembrane region" description="Helical" evidence="1">
    <location>
        <begin position="683"/>
        <end position="704"/>
    </location>
</feature>
<dbReference type="Pfam" id="PF04851">
    <property type="entry name" value="ResIII"/>
    <property type="match status" value="1"/>
</dbReference>
<evidence type="ECO:0000313" key="4">
    <source>
        <dbReference type="Proteomes" id="UP000005017"/>
    </source>
</evidence>
<dbReference type="RefSeq" id="WP_006627036.1">
    <property type="nucleotide sequence ID" value="NZ_ADFR01000007.1"/>
</dbReference>
<dbReference type="CDD" id="cd18785">
    <property type="entry name" value="SF2_C"/>
    <property type="match status" value="1"/>
</dbReference>
<dbReference type="eggNOG" id="COG1061">
    <property type="taxonomic scope" value="Bacteria"/>
</dbReference>
<dbReference type="OrthoDB" id="9758243at2"/>
<dbReference type="InterPro" id="IPR014001">
    <property type="entry name" value="Helicase_ATP-bd"/>
</dbReference>
<keyword evidence="1" id="KW-0472">Membrane</keyword>
<sequence length="891" mass="103813">MTSNLYDNHLQFKGAFRDYQKKILDQATTYLKDKKIHIVAPPGSGKTTLGIELIRRLGKRALIISPRLVIRNQWIQRIEEAFLLDHSITLSTSLVENSDITSITYQTLFSAMTRFKGEERDDQETDDVVEKNEVDYSQFDFIKNIKENPIEVICLDECHHLHKEWWKALEEFISTIGRDHVTIISLTATPPYDAQKSEWNRYIQMCGEVDEEISIPELVKEKNLCPHQDYVLFSYPTANERKVIQDHHQTKINIFHYLMNHQDLLSALKNHKKINDYDHYADEMLEDPMYLSSLLFYYHSHSVEYDKRWKKLMGIIQFPNMTLPFFEKLLQGFLYDDIDSYSCDPSYREQLIIFLKKNHMIYKCKVILTDNAVIQSLLVNSMSKLPNLVTICKTEYRHNKDTLRMLILTDYIKKEYITMLGTGQSFHDLGVIPIFETLRKEMDPACLLGIVCGSLVVVPKGSLERLKELADGKSYTVSSFYDQYDQVVMAASNSDMVAILSKLFEEGYFQIMIGTKSLLGEGYDSPCINSLIMASFVGSYVLGNQMRGRAIRTYDQDPTKVANIWHLVCIDKAEEIDKMRILGFTEQAVNEDYMNLKRKFEGFLGVSYDGMTIENGLGRLTAIKEPFTLDNIKRINEEMLALSASREGLKEKWDHALYQHHETVLMFKEDNDVIKSKTSFDDVLGMILFNIVFWVVGISIDRFFRSLFSSRASNMFWMALIGIGISLFCYLIFRIYLHLSPGKYLKQVGKSIRDALVDKGEILETSRVMVEGNQFYHSIYLMNASLREKEIFVQCVDEFLGVVNNQRYLIRLKGRMFRFYVVPTYFEKKKEDAMLFLNQVKRHLGSCDLIYTRNIKGRRVLLKARMRSYANFVKGLEQSDRKEDHHLQKYK</sequence>
<dbReference type="SUPFAM" id="SSF52540">
    <property type="entry name" value="P-loop containing nucleoside triphosphate hydrolases"/>
    <property type="match status" value="1"/>
</dbReference>
<dbReference type="PANTHER" id="PTHR47396:SF1">
    <property type="entry name" value="ATP-DEPENDENT HELICASE IRC3-RELATED"/>
    <property type="match status" value="1"/>
</dbReference>
<dbReference type="GO" id="GO:0016787">
    <property type="term" value="F:hydrolase activity"/>
    <property type="evidence" value="ECO:0007669"/>
    <property type="project" value="InterPro"/>
</dbReference>